<proteinExistence type="predicted"/>
<name>A0A9P0H8A0_NEZVI</name>
<organism evidence="3 4">
    <name type="scientific">Nezara viridula</name>
    <name type="common">Southern green stink bug</name>
    <name type="synonym">Cimex viridulus</name>
    <dbReference type="NCBI Taxonomy" id="85310"/>
    <lineage>
        <taxon>Eukaryota</taxon>
        <taxon>Metazoa</taxon>
        <taxon>Ecdysozoa</taxon>
        <taxon>Arthropoda</taxon>
        <taxon>Hexapoda</taxon>
        <taxon>Insecta</taxon>
        <taxon>Pterygota</taxon>
        <taxon>Neoptera</taxon>
        <taxon>Paraneoptera</taxon>
        <taxon>Hemiptera</taxon>
        <taxon>Heteroptera</taxon>
        <taxon>Panheteroptera</taxon>
        <taxon>Pentatomomorpha</taxon>
        <taxon>Pentatomoidea</taxon>
        <taxon>Pentatomidae</taxon>
        <taxon>Pentatominae</taxon>
        <taxon>Nezara</taxon>
    </lineage>
</organism>
<feature type="chain" id="PRO_5040331505" description="Neuropeptide" evidence="2">
    <location>
        <begin position="31"/>
        <end position="209"/>
    </location>
</feature>
<dbReference type="AlphaFoldDB" id="A0A9P0H8A0"/>
<sequence length="209" mass="24002">MDWVGYIGLTDTRSMKVLLFTLSVVGCALAETPYPQPRKPEGALLLLPPEYNKKSEYNYQPSEAEDLGKISDKVMQRLRQEQGSGSGSYHVYLNDGRLQKVQYTTAPLKSGQQNSPAQQYKQSENGLNPIIAQFGRLQQELQEQQIQQLQQRQQQLEQQQQELRQQQQELRSASYLASIRYSNVDPITSPIYSYKPSPVTRILRYAPQY</sequence>
<feature type="signal peptide" evidence="2">
    <location>
        <begin position="1"/>
        <end position="30"/>
    </location>
</feature>
<evidence type="ECO:0008006" key="5">
    <source>
        <dbReference type="Google" id="ProtNLM"/>
    </source>
</evidence>
<dbReference type="OrthoDB" id="6615219at2759"/>
<dbReference type="GO" id="GO:0003924">
    <property type="term" value="F:GTPase activity"/>
    <property type="evidence" value="ECO:0007669"/>
    <property type="project" value="InterPro"/>
</dbReference>
<protein>
    <recommendedName>
        <fullName evidence="5">Neuropeptide</fullName>
    </recommendedName>
</protein>
<feature type="coiled-coil region" evidence="1">
    <location>
        <begin position="139"/>
        <end position="176"/>
    </location>
</feature>
<evidence type="ECO:0000256" key="2">
    <source>
        <dbReference type="SAM" id="SignalP"/>
    </source>
</evidence>
<accession>A0A9P0H8A0</accession>
<keyword evidence="1" id="KW-0175">Coiled coil</keyword>
<evidence type="ECO:0000313" key="3">
    <source>
        <dbReference type="EMBL" id="CAH1397231.1"/>
    </source>
</evidence>
<dbReference type="GO" id="GO:0005525">
    <property type="term" value="F:GTP binding"/>
    <property type="evidence" value="ECO:0007669"/>
    <property type="project" value="InterPro"/>
</dbReference>
<reference evidence="3" key="1">
    <citation type="submission" date="2022-01" db="EMBL/GenBank/DDBJ databases">
        <authorList>
            <person name="King R."/>
        </authorList>
    </citation>
    <scope>NUCLEOTIDE SEQUENCE</scope>
</reference>
<gene>
    <name evidence="3" type="ORF">NEZAVI_LOCUS7101</name>
</gene>
<evidence type="ECO:0000313" key="4">
    <source>
        <dbReference type="Proteomes" id="UP001152798"/>
    </source>
</evidence>
<keyword evidence="4" id="KW-1185">Reference proteome</keyword>
<dbReference type="InterPro" id="IPR036543">
    <property type="entry name" value="Guanylate-bd_C_sf"/>
</dbReference>
<dbReference type="Proteomes" id="UP001152798">
    <property type="component" value="Chromosome 3"/>
</dbReference>
<dbReference type="SUPFAM" id="SSF48340">
    <property type="entry name" value="Interferon-induced guanylate-binding protein 1 (GBP1), C-terminal domain"/>
    <property type="match status" value="1"/>
</dbReference>
<keyword evidence="2" id="KW-0732">Signal</keyword>
<dbReference type="EMBL" id="OV725079">
    <property type="protein sequence ID" value="CAH1397231.1"/>
    <property type="molecule type" value="Genomic_DNA"/>
</dbReference>
<evidence type="ECO:0000256" key="1">
    <source>
        <dbReference type="SAM" id="Coils"/>
    </source>
</evidence>